<name>A0ABY5LA14_9SPHN</name>
<protein>
    <submittedName>
        <fullName evidence="1">Uncharacterized protein</fullName>
    </submittedName>
</protein>
<accession>A0ABY5LA14</accession>
<organism evidence="1 2">
    <name type="scientific">Sphingomonas qomolangmaensis</name>
    <dbReference type="NCBI Taxonomy" id="2918765"/>
    <lineage>
        <taxon>Bacteria</taxon>
        <taxon>Pseudomonadati</taxon>
        <taxon>Pseudomonadota</taxon>
        <taxon>Alphaproteobacteria</taxon>
        <taxon>Sphingomonadales</taxon>
        <taxon>Sphingomonadaceae</taxon>
        <taxon>Sphingomonas</taxon>
    </lineage>
</organism>
<dbReference type="RefSeq" id="WP_256507636.1">
    <property type="nucleotide sequence ID" value="NZ_CP101740.1"/>
</dbReference>
<keyword evidence="2" id="KW-1185">Reference proteome</keyword>
<gene>
    <name evidence="1" type="ORF">NMP03_06290</name>
</gene>
<evidence type="ECO:0000313" key="1">
    <source>
        <dbReference type="EMBL" id="UUL83800.1"/>
    </source>
</evidence>
<proteinExistence type="predicted"/>
<reference evidence="1" key="1">
    <citation type="submission" date="2022-07" db="EMBL/GenBank/DDBJ databases">
        <title>Sphingomonas sp. nov., a novel bacterium isolated from the north slope of the Mount Everest.</title>
        <authorList>
            <person name="Cui X."/>
            <person name="Liu Y."/>
        </authorList>
    </citation>
    <scope>NUCLEOTIDE SEQUENCE</scope>
    <source>
        <strain evidence="1">S5-59</strain>
    </source>
</reference>
<dbReference type="Proteomes" id="UP001058533">
    <property type="component" value="Chromosome"/>
</dbReference>
<sequence length="97" mass="10236">MPSNDNHPIRNTATPDGHGQAALLLAESLIHGLCEKSVLTNLEAIEIVDRAVDVQFDLAEAADGAGAPMWRSHALLSSIATSLRTDVGEPTPPRLVS</sequence>
<evidence type="ECO:0000313" key="2">
    <source>
        <dbReference type="Proteomes" id="UP001058533"/>
    </source>
</evidence>
<dbReference type="EMBL" id="CP101740">
    <property type="protein sequence ID" value="UUL83800.1"/>
    <property type="molecule type" value="Genomic_DNA"/>
</dbReference>